<dbReference type="AlphaFoldDB" id="A0AAX4JAV6"/>
<dbReference type="GeneID" id="90540925"/>
<accession>A0AAX4JAV6</accession>
<evidence type="ECO:0000313" key="2">
    <source>
        <dbReference type="Proteomes" id="UP001334084"/>
    </source>
</evidence>
<organism evidence="1 2">
    <name type="scientific">Vairimorpha necatrix</name>
    <dbReference type="NCBI Taxonomy" id="6039"/>
    <lineage>
        <taxon>Eukaryota</taxon>
        <taxon>Fungi</taxon>
        <taxon>Fungi incertae sedis</taxon>
        <taxon>Microsporidia</taxon>
        <taxon>Nosematidae</taxon>
        <taxon>Vairimorpha</taxon>
    </lineage>
</organism>
<evidence type="ECO:0000313" key="1">
    <source>
        <dbReference type="EMBL" id="WUR03119.1"/>
    </source>
</evidence>
<gene>
    <name evidence="1" type="ORF">VNE69_03329</name>
</gene>
<sequence>MFFYFLKISCSSLEDINNKKHVQISEVKTHEQDFLRIDTVAAPISHKRSIEGYTNYNEKVEDNHVKQPSQIRYCPYKRNVATTNSSNKANSVMHPLDLSLSSSITRNAPPVPNNIYLIIAQNTAHYIHLNYKLKACIFNWSFEDSKSKKSYSALKFKDPEVKKKYASRRARVYSWVNSHDFIVNDLLVRLKQHILFAKIDEKLKYLLFVQLQFFYEAMAYIHVLLPFKKHFLFLSHELKEKYANLMYRIPIVFYWFNLVGIFNDFEKTFIAHYNKQDPVCLEIMKLLTRLNLIFYNNINGLDKFISNINKLKGMIDKAI</sequence>
<reference evidence="1" key="1">
    <citation type="journal article" date="2024" name="BMC Genomics">
        <title>Functional annotation of a divergent genome using sequence and structure-based similarity.</title>
        <authorList>
            <person name="Svedberg D."/>
            <person name="Winiger R.R."/>
            <person name="Berg A."/>
            <person name="Sharma H."/>
            <person name="Tellgren-Roth C."/>
            <person name="Debrunner-Vossbrinck B.A."/>
            <person name="Vossbrinck C.R."/>
            <person name="Barandun J."/>
        </authorList>
    </citation>
    <scope>NUCLEOTIDE SEQUENCE</scope>
    <source>
        <strain evidence="1">Illinois isolate</strain>
    </source>
</reference>
<protein>
    <submittedName>
        <fullName evidence="1">Uncharacterized protein</fullName>
    </submittedName>
</protein>
<name>A0AAX4JAV6_9MICR</name>
<proteinExistence type="predicted"/>
<keyword evidence="2" id="KW-1185">Reference proteome</keyword>
<dbReference type="EMBL" id="CP142728">
    <property type="protein sequence ID" value="WUR03119.1"/>
    <property type="molecule type" value="Genomic_DNA"/>
</dbReference>
<dbReference type="RefSeq" id="XP_065329264.1">
    <property type="nucleotide sequence ID" value="XM_065473192.1"/>
</dbReference>
<dbReference type="Proteomes" id="UP001334084">
    <property type="component" value="Chromosome 3"/>
</dbReference>
<dbReference type="KEGG" id="vnx:VNE69_03329"/>